<organism evidence="3 4">
    <name type="scientific">Thermocatellispora tengchongensis</name>
    <dbReference type="NCBI Taxonomy" id="1073253"/>
    <lineage>
        <taxon>Bacteria</taxon>
        <taxon>Bacillati</taxon>
        <taxon>Actinomycetota</taxon>
        <taxon>Actinomycetes</taxon>
        <taxon>Streptosporangiales</taxon>
        <taxon>Streptosporangiaceae</taxon>
        <taxon>Thermocatellispora</taxon>
    </lineage>
</organism>
<accession>A0A840PCF7</accession>
<evidence type="ECO:0000313" key="3">
    <source>
        <dbReference type="EMBL" id="MBB5139104.1"/>
    </source>
</evidence>
<dbReference type="CDD" id="cd06170">
    <property type="entry name" value="LuxR_C_like"/>
    <property type="match status" value="1"/>
</dbReference>
<evidence type="ECO:0000313" key="4">
    <source>
        <dbReference type="Proteomes" id="UP000578449"/>
    </source>
</evidence>
<dbReference type="InterPro" id="IPR036388">
    <property type="entry name" value="WH-like_DNA-bd_sf"/>
</dbReference>
<dbReference type="InterPro" id="IPR039420">
    <property type="entry name" value="WalR-like"/>
</dbReference>
<dbReference type="Gene3D" id="1.25.40.10">
    <property type="entry name" value="Tetratricopeptide repeat domain"/>
    <property type="match status" value="1"/>
</dbReference>
<protein>
    <submittedName>
        <fullName evidence="3">DNA-binding CsgD family transcriptional regulator</fullName>
    </submittedName>
</protein>
<dbReference type="Proteomes" id="UP000578449">
    <property type="component" value="Unassembled WGS sequence"/>
</dbReference>
<keyword evidence="4" id="KW-1185">Reference proteome</keyword>
<dbReference type="PANTHER" id="PTHR43214:SF42">
    <property type="entry name" value="TRANSCRIPTIONAL REGULATORY PROTEIN DESR"/>
    <property type="match status" value="1"/>
</dbReference>
<comment type="caution">
    <text evidence="3">The sequence shown here is derived from an EMBL/GenBank/DDBJ whole genome shotgun (WGS) entry which is preliminary data.</text>
</comment>
<dbReference type="SUPFAM" id="SSF46894">
    <property type="entry name" value="C-terminal effector domain of the bipartite response regulators"/>
    <property type="match status" value="1"/>
</dbReference>
<dbReference type="EMBL" id="JACHGN010000027">
    <property type="protein sequence ID" value="MBB5139104.1"/>
    <property type="molecule type" value="Genomic_DNA"/>
</dbReference>
<dbReference type="Pfam" id="PF00196">
    <property type="entry name" value="GerE"/>
    <property type="match status" value="1"/>
</dbReference>
<dbReference type="RefSeq" id="WP_185055944.1">
    <property type="nucleotide sequence ID" value="NZ_BAABIX010000016.1"/>
</dbReference>
<dbReference type="Gene3D" id="1.10.10.10">
    <property type="entry name" value="Winged helix-like DNA-binding domain superfamily/Winged helix DNA-binding domain"/>
    <property type="match status" value="1"/>
</dbReference>
<dbReference type="PRINTS" id="PR00038">
    <property type="entry name" value="HTHLUXR"/>
</dbReference>
<dbReference type="SUPFAM" id="SSF52540">
    <property type="entry name" value="P-loop containing nucleoside triphosphate hydrolases"/>
    <property type="match status" value="1"/>
</dbReference>
<dbReference type="AlphaFoldDB" id="A0A840PCF7"/>
<keyword evidence="1 3" id="KW-0238">DNA-binding</keyword>
<dbReference type="InterPro" id="IPR000792">
    <property type="entry name" value="Tscrpt_reg_LuxR_C"/>
</dbReference>
<dbReference type="InterPro" id="IPR027417">
    <property type="entry name" value="P-loop_NTPase"/>
</dbReference>
<sequence>MANAWPFSGRESQVSAIRAAAEGMVVAGEPGVGKSRLVSEAVRGLDGVAWVRATAAAAEIPLGAFAPLLPAAPPAGNPLGWAAGALRARVLVVDDAHLLDSASAALVHHVTAHRRARVIATVRAREPAPDAVLALWKDDLLPRLELGAFTEQETEGLLTDALGGRVEPAAVARMWRASLGNALYLRELVLAGALRDSGDGVWRWSGRLAITPSLRETIAARIGALTREERDVLEYLAFGEPLGAELLAGLASPAAVEHLEDRQLVTVETDGDRLQVRLAHPLYGEVIRDGCGTLRARAMMRALAAAVAGHGLRRRDDVLRVAVWRLDSGAPGDPGLLLAASAQARAARDLDLAIRLGRAAVEAGGGVSALIAVASALSYAQRHAEAEQAFAAAWAQRGLDDLTRIESGAGLAFTLGREQGRIRESIEVLDATRAEVADPHLRQLMLCIRATLQCLGGDVTGARASLRGVPGAGPLDPRGARALTTTETNVLFAEGRATACLESVERARRLLDREPDAQPSMLGALLDSGAQAHLLLGDLPAAERLAGEGLALAGDYGTWAFPKLRFGALKAQVLRLRGRVADARATAADAVVRPPEGSAVAMSCLGELAHAQALLGAPGAAEATLARARALGAERVESPHMLLPLRVAHVWAAASRGDLGGAVERALRLAETALPCHLPHVLHDLVRLGRPDLAADRLAGLAAEGALIPLYARHARAGDGKALDAVSAGFEELGMTLYAAEASARAAAAYREAGLTRSARAAETRAWSLSRRCQGARTPALLGLEVPGLTPRQREVALLAAQGLTNREIAARLVVSIRTVANTLYAVYEKTGVNDRAALAALLND</sequence>
<dbReference type="PROSITE" id="PS50043">
    <property type="entry name" value="HTH_LUXR_2"/>
    <property type="match status" value="1"/>
</dbReference>
<dbReference type="PANTHER" id="PTHR43214">
    <property type="entry name" value="TWO-COMPONENT RESPONSE REGULATOR"/>
    <property type="match status" value="1"/>
</dbReference>
<evidence type="ECO:0000256" key="1">
    <source>
        <dbReference type="ARBA" id="ARBA00023125"/>
    </source>
</evidence>
<reference evidence="3 4" key="1">
    <citation type="submission" date="2020-08" db="EMBL/GenBank/DDBJ databases">
        <title>Genomic Encyclopedia of Type Strains, Phase IV (KMG-IV): sequencing the most valuable type-strain genomes for metagenomic binning, comparative biology and taxonomic classification.</title>
        <authorList>
            <person name="Goeker M."/>
        </authorList>
    </citation>
    <scope>NUCLEOTIDE SEQUENCE [LARGE SCALE GENOMIC DNA]</scope>
    <source>
        <strain evidence="3 4">DSM 45615</strain>
    </source>
</reference>
<dbReference type="InterPro" id="IPR011990">
    <property type="entry name" value="TPR-like_helical_dom_sf"/>
</dbReference>
<gene>
    <name evidence="3" type="ORF">HNP84_008867</name>
</gene>
<dbReference type="GO" id="GO:0006355">
    <property type="term" value="P:regulation of DNA-templated transcription"/>
    <property type="evidence" value="ECO:0007669"/>
    <property type="project" value="InterPro"/>
</dbReference>
<dbReference type="SMART" id="SM00421">
    <property type="entry name" value="HTH_LUXR"/>
    <property type="match status" value="1"/>
</dbReference>
<dbReference type="GO" id="GO:0003677">
    <property type="term" value="F:DNA binding"/>
    <property type="evidence" value="ECO:0007669"/>
    <property type="project" value="UniProtKB-KW"/>
</dbReference>
<evidence type="ECO:0000259" key="2">
    <source>
        <dbReference type="PROSITE" id="PS50043"/>
    </source>
</evidence>
<dbReference type="InterPro" id="IPR016032">
    <property type="entry name" value="Sig_transdc_resp-reg_C-effctor"/>
</dbReference>
<feature type="domain" description="HTH luxR-type" evidence="2">
    <location>
        <begin position="782"/>
        <end position="845"/>
    </location>
</feature>
<name>A0A840PCF7_9ACTN</name>
<proteinExistence type="predicted"/>